<dbReference type="Gene3D" id="2.40.160.10">
    <property type="entry name" value="Porin"/>
    <property type="match status" value="1"/>
</dbReference>
<dbReference type="GO" id="GO:0009279">
    <property type="term" value="C:cell outer membrane"/>
    <property type="evidence" value="ECO:0007669"/>
    <property type="project" value="UniProtKB-SubCell"/>
</dbReference>
<evidence type="ECO:0000256" key="2">
    <source>
        <dbReference type="ARBA" id="ARBA00011233"/>
    </source>
</evidence>
<keyword evidence="8" id="KW-0626">Porin</keyword>
<dbReference type="SUPFAM" id="SSF56935">
    <property type="entry name" value="Porins"/>
    <property type="match status" value="1"/>
</dbReference>
<keyword evidence="5" id="KW-0812">Transmembrane</keyword>
<evidence type="ECO:0000256" key="8">
    <source>
        <dbReference type="ARBA" id="ARBA00023114"/>
    </source>
</evidence>
<comment type="caution">
    <text evidence="13">The sequence shown here is derived from an EMBL/GenBank/DDBJ whole genome shotgun (WGS) entry which is preliminary data.</text>
</comment>
<evidence type="ECO:0000256" key="4">
    <source>
        <dbReference type="ARBA" id="ARBA00022452"/>
    </source>
</evidence>
<feature type="chain" id="PRO_5003588981" evidence="11">
    <location>
        <begin position="21"/>
        <end position="384"/>
    </location>
</feature>
<keyword evidence="7" id="KW-0406">Ion transport</keyword>
<comment type="subcellular location">
    <subcellularLocation>
        <location evidence="1">Cell outer membrane</location>
        <topology evidence="1">Multi-pass membrane protein</topology>
    </subcellularLocation>
</comment>
<proteinExistence type="predicted"/>
<gene>
    <name evidence="13" type="ORF">HMPREF9440_01867</name>
</gene>
<dbReference type="OrthoDB" id="8952625at2"/>
<evidence type="ECO:0000256" key="6">
    <source>
        <dbReference type="ARBA" id="ARBA00022729"/>
    </source>
</evidence>
<accession>H3KGI7</accession>
<keyword evidence="4" id="KW-1134">Transmembrane beta strand</keyword>
<evidence type="ECO:0000313" key="13">
    <source>
        <dbReference type="EMBL" id="EHY30764.1"/>
    </source>
</evidence>
<dbReference type="STRING" id="762967.HMPREF9440_01867"/>
<evidence type="ECO:0000256" key="3">
    <source>
        <dbReference type="ARBA" id="ARBA00022448"/>
    </source>
</evidence>
<evidence type="ECO:0000313" key="14">
    <source>
        <dbReference type="Proteomes" id="UP000004956"/>
    </source>
</evidence>
<dbReference type="PRINTS" id="PR00182">
    <property type="entry name" value="ECOLNEIPORIN"/>
</dbReference>
<dbReference type="PANTHER" id="PTHR34501">
    <property type="entry name" value="PROTEIN YDDL-RELATED"/>
    <property type="match status" value="1"/>
</dbReference>
<dbReference type="PRINTS" id="PR00184">
    <property type="entry name" value="NEISSPPORIN"/>
</dbReference>
<evidence type="ECO:0000256" key="9">
    <source>
        <dbReference type="ARBA" id="ARBA00023136"/>
    </source>
</evidence>
<dbReference type="AlphaFoldDB" id="H3KGI7"/>
<dbReference type="GO" id="GO:0015288">
    <property type="term" value="F:porin activity"/>
    <property type="evidence" value="ECO:0007669"/>
    <property type="project" value="UniProtKB-KW"/>
</dbReference>
<keyword evidence="14" id="KW-1185">Reference proteome</keyword>
<organism evidence="13 14">
    <name type="scientific">Sutterella parvirubra YIT 11816</name>
    <dbReference type="NCBI Taxonomy" id="762967"/>
    <lineage>
        <taxon>Bacteria</taxon>
        <taxon>Pseudomonadati</taxon>
        <taxon>Pseudomonadota</taxon>
        <taxon>Betaproteobacteria</taxon>
        <taxon>Burkholderiales</taxon>
        <taxon>Sutterellaceae</taxon>
        <taxon>Sutterella</taxon>
    </lineage>
</organism>
<feature type="signal peptide" evidence="11">
    <location>
        <begin position="1"/>
        <end position="20"/>
    </location>
</feature>
<dbReference type="PANTHER" id="PTHR34501:SF9">
    <property type="entry name" value="MAJOR OUTER MEMBRANE PROTEIN P.IA"/>
    <property type="match status" value="1"/>
</dbReference>
<evidence type="ECO:0000256" key="7">
    <source>
        <dbReference type="ARBA" id="ARBA00023065"/>
    </source>
</evidence>
<keyword evidence="3" id="KW-0813">Transport</keyword>
<comment type="subunit">
    <text evidence="2">Homotrimer.</text>
</comment>
<keyword evidence="6 11" id="KW-0732">Signal</keyword>
<dbReference type="HOGENOM" id="CLU_038238_1_2_4"/>
<dbReference type="RefSeq" id="WP_008543020.1">
    <property type="nucleotide sequence ID" value="NZ_JH605000.1"/>
</dbReference>
<dbReference type="InterPro" id="IPR001702">
    <property type="entry name" value="Porin_Gram-ve"/>
</dbReference>
<evidence type="ECO:0000256" key="11">
    <source>
        <dbReference type="SAM" id="SignalP"/>
    </source>
</evidence>
<name>H3KGI7_9BURK</name>
<dbReference type="Proteomes" id="UP000004956">
    <property type="component" value="Unassembled WGS sequence"/>
</dbReference>
<dbReference type="InterPro" id="IPR023614">
    <property type="entry name" value="Porin_dom_sf"/>
</dbReference>
<dbReference type="InterPro" id="IPR033900">
    <property type="entry name" value="Gram_neg_porin_domain"/>
</dbReference>
<feature type="domain" description="Porin" evidence="12">
    <location>
        <begin position="7"/>
        <end position="359"/>
    </location>
</feature>
<evidence type="ECO:0000259" key="12">
    <source>
        <dbReference type="Pfam" id="PF13609"/>
    </source>
</evidence>
<evidence type="ECO:0000256" key="5">
    <source>
        <dbReference type="ARBA" id="ARBA00022692"/>
    </source>
</evidence>
<reference evidence="13 14" key="1">
    <citation type="submission" date="2011-11" db="EMBL/GenBank/DDBJ databases">
        <authorList>
            <person name="Weinstock G."/>
            <person name="Sodergren E."/>
            <person name="Clifton S."/>
            <person name="Fulton L."/>
            <person name="Fulton B."/>
            <person name="Courtney L."/>
            <person name="Fronick C."/>
            <person name="Harrison M."/>
            <person name="Strong C."/>
            <person name="Farmer C."/>
            <person name="Delahaunty K."/>
            <person name="Markovic C."/>
            <person name="Hall O."/>
            <person name="Minx P."/>
            <person name="Tomlinson C."/>
            <person name="Mitreva M."/>
            <person name="Hou S."/>
            <person name="Chen J."/>
            <person name="Wollam A."/>
            <person name="Pepin K.H."/>
            <person name="Johnson M."/>
            <person name="Bhonagiri V."/>
            <person name="Zhang X."/>
            <person name="Suruliraj S."/>
            <person name="Warren W."/>
            <person name="Chinwalla A."/>
            <person name="Mardis E.R."/>
            <person name="Wilson R.K."/>
        </authorList>
    </citation>
    <scope>NUCLEOTIDE SEQUENCE [LARGE SCALE GENOMIC DNA]</scope>
    <source>
        <strain evidence="13 14">YIT 11816</strain>
    </source>
</reference>
<protein>
    <submittedName>
        <fullName evidence="13">Gram-negative porin</fullName>
    </submittedName>
</protein>
<evidence type="ECO:0000256" key="10">
    <source>
        <dbReference type="ARBA" id="ARBA00023237"/>
    </source>
</evidence>
<dbReference type="CDD" id="cd00342">
    <property type="entry name" value="gram_neg_porins"/>
    <property type="match status" value="1"/>
</dbReference>
<dbReference type="Pfam" id="PF13609">
    <property type="entry name" value="Porin_4"/>
    <property type="match status" value="1"/>
</dbReference>
<dbReference type="GO" id="GO:0046930">
    <property type="term" value="C:pore complex"/>
    <property type="evidence" value="ECO:0007669"/>
    <property type="project" value="UniProtKB-KW"/>
</dbReference>
<keyword evidence="9" id="KW-0472">Membrane</keyword>
<dbReference type="InterPro" id="IPR002299">
    <property type="entry name" value="Porin_Neis"/>
</dbReference>
<dbReference type="PATRIC" id="fig|762967.3.peg.1470"/>
<dbReference type="EMBL" id="AFBQ01000282">
    <property type="protein sequence ID" value="EHY30764.1"/>
    <property type="molecule type" value="Genomic_DNA"/>
</dbReference>
<sequence length="384" mass="41359">MKKSLAALAVLGAFAGSAFAADVTLYGLVDYGFNYTHYDADYTGVDDDSSFQMKSGQNSGSRFGLRGSEDLGNGLKVGFVLENGFDADTGALGFQSRLFGRESQAYLEGSFGKVSFGRMGQLASANGTYGLLGAFSPFSTGWGNTVGPKHVMANGCDRFDNMISYQSPNFAGFTVYAQYSFKNNVNNAGDENKPNTDRYYGIAATYKTGNLALLGVVDSINYANASLGSDGHSDDDMLTVTLGGTYDFEVVKLYAIGQYFDNAYKVGAQSAYSNAFDALKVDYSSGYYFNGGMEGYGMALGVSAPAFGGTAKAQAGYMDAECIDDADYSVSRFNFSVGYDYNLSKRTSLYTAANFTKDDYKHKTEAYNAKPQTYEIMAGMIHRF</sequence>
<dbReference type="GO" id="GO:0034220">
    <property type="term" value="P:monoatomic ion transmembrane transport"/>
    <property type="evidence" value="ECO:0007669"/>
    <property type="project" value="InterPro"/>
</dbReference>
<keyword evidence="10" id="KW-0998">Cell outer membrane</keyword>
<dbReference type="InterPro" id="IPR050298">
    <property type="entry name" value="Gram-neg_bact_OMP"/>
</dbReference>
<evidence type="ECO:0000256" key="1">
    <source>
        <dbReference type="ARBA" id="ARBA00004571"/>
    </source>
</evidence>